<protein>
    <submittedName>
        <fullName evidence="1">Uncharacterized protein</fullName>
    </submittedName>
</protein>
<name>A0ACB8QFL5_9AGAM</name>
<keyword evidence="2" id="KW-1185">Reference proteome</keyword>
<sequence>MWLDTPWRRSAAGPVDSYARVLTKGLYGSTWLYQSLDVKQLALANVHHAVTSAEHAFLEDPLQLYFRAWDQVSSLSRLATVATGWAKLAQRISLTIDQGAALVVASPAPSSVISSAFPLSMIHTVFGLLICPSAWFRHLFNRILYTPVQSRRMDEIQMKMGDFMSLDFLSCTSAQQNRGYGGALVREVTKIVSQFPGCVGLLNNPSKAAKHGHKVWLLSSNLKNSPFYQSHGFEVVGVLAVGDSDPDYHGEPIRVETFTMDERHLSSAIFVRIPMFKCLHPFLCAGVVTQVKGRVIEDRFRNVTAISLFIVVLVQVTMMMAFSTRSRLGRTILRAAGSAKGIYANATHRQLGTVEKEAAVSPFVMCFRVLVRVLTNPITVL</sequence>
<evidence type="ECO:0000313" key="2">
    <source>
        <dbReference type="Proteomes" id="UP000814128"/>
    </source>
</evidence>
<proteinExistence type="predicted"/>
<organism evidence="1 2">
    <name type="scientific">Vararia minispora EC-137</name>
    <dbReference type="NCBI Taxonomy" id="1314806"/>
    <lineage>
        <taxon>Eukaryota</taxon>
        <taxon>Fungi</taxon>
        <taxon>Dikarya</taxon>
        <taxon>Basidiomycota</taxon>
        <taxon>Agaricomycotina</taxon>
        <taxon>Agaricomycetes</taxon>
        <taxon>Russulales</taxon>
        <taxon>Lachnocladiaceae</taxon>
        <taxon>Vararia</taxon>
    </lineage>
</organism>
<accession>A0ACB8QFL5</accession>
<dbReference type="EMBL" id="MU273617">
    <property type="protein sequence ID" value="KAI0030539.1"/>
    <property type="molecule type" value="Genomic_DNA"/>
</dbReference>
<reference evidence="1" key="2">
    <citation type="journal article" date="2022" name="New Phytol.">
        <title>Evolutionary transition to the ectomycorrhizal habit in the genomes of a hyperdiverse lineage of mushroom-forming fungi.</title>
        <authorList>
            <person name="Looney B."/>
            <person name="Miyauchi S."/>
            <person name="Morin E."/>
            <person name="Drula E."/>
            <person name="Courty P.E."/>
            <person name="Kohler A."/>
            <person name="Kuo A."/>
            <person name="LaButti K."/>
            <person name="Pangilinan J."/>
            <person name="Lipzen A."/>
            <person name="Riley R."/>
            <person name="Andreopoulos W."/>
            <person name="He G."/>
            <person name="Johnson J."/>
            <person name="Nolan M."/>
            <person name="Tritt A."/>
            <person name="Barry K.W."/>
            <person name="Grigoriev I.V."/>
            <person name="Nagy L.G."/>
            <person name="Hibbett D."/>
            <person name="Henrissat B."/>
            <person name="Matheny P.B."/>
            <person name="Labbe J."/>
            <person name="Martin F.M."/>
        </authorList>
    </citation>
    <scope>NUCLEOTIDE SEQUENCE</scope>
    <source>
        <strain evidence="1">EC-137</strain>
    </source>
</reference>
<dbReference type="Proteomes" id="UP000814128">
    <property type="component" value="Unassembled WGS sequence"/>
</dbReference>
<comment type="caution">
    <text evidence="1">The sequence shown here is derived from an EMBL/GenBank/DDBJ whole genome shotgun (WGS) entry which is preliminary data.</text>
</comment>
<gene>
    <name evidence="1" type="ORF">K488DRAFT_72129</name>
</gene>
<evidence type="ECO:0000313" key="1">
    <source>
        <dbReference type="EMBL" id="KAI0030539.1"/>
    </source>
</evidence>
<reference evidence="1" key="1">
    <citation type="submission" date="2021-02" db="EMBL/GenBank/DDBJ databases">
        <authorList>
            <consortium name="DOE Joint Genome Institute"/>
            <person name="Ahrendt S."/>
            <person name="Looney B.P."/>
            <person name="Miyauchi S."/>
            <person name="Morin E."/>
            <person name="Drula E."/>
            <person name="Courty P.E."/>
            <person name="Chicoki N."/>
            <person name="Fauchery L."/>
            <person name="Kohler A."/>
            <person name="Kuo A."/>
            <person name="Labutti K."/>
            <person name="Pangilinan J."/>
            <person name="Lipzen A."/>
            <person name="Riley R."/>
            <person name="Andreopoulos W."/>
            <person name="He G."/>
            <person name="Johnson J."/>
            <person name="Barry K.W."/>
            <person name="Grigoriev I.V."/>
            <person name="Nagy L."/>
            <person name="Hibbett D."/>
            <person name="Henrissat B."/>
            <person name="Matheny P.B."/>
            <person name="Labbe J."/>
            <person name="Martin F."/>
        </authorList>
    </citation>
    <scope>NUCLEOTIDE SEQUENCE</scope>
    <source>
        <strain evidence="1">EC-137</strain>
    </source>
</reference>